<evidence type="ECO:0008006" key="2">
    <source>
        <dbReference type="Google" id="ProtNLM"/>
    </source>
</evidence>
<dbReference type="PANTHER" id="PTHR13555">
    <property type="entry name" value="C2H2 ZINC FINGER CGI-62-RELATED"/>
    <property type="match status" value="1"/>
</dbReference>
<dbReference type="AlphaFoldDB" id="A0A6N2NEF0"/>
<evidence type="ECO:0000313" key="1">
    <source>
        <dbReference type="EMBL" id="VFU65432.1"/>
    </source>
</evidence>
<dbReference type="InterPro" id="IPR026319">
    <property type="entry name" value="ZC2HC1A/B-like"/>
</dbReference>
<reference evidence="1" key="1">
    <citation type="submission" date="2019-03" db="EMBL/GenBank/DDBJ databases">
        <authorList>
            <person name="Mank J."/>
            <person name="Almeida P."/>
        </authorList>
    </citation>
    <scope>NUCLEOTIDE SEQUENCE</scope>
    <source>
        <strain evidence="1">78183</strain>
    </source>
</reference>
<dbReference type="EMBL" id="CAADRP010002285">
    <property type="protein sequence ID" value="VFU65432.1"/>
    <property type="molecule type" value="Genomic_DNA"/>
</dbReference>
<protein>
    <recommendedName>
        <fullName evidence="2">Zinc-ribbon domain-containing protein</fullName>
    </recommendedName>
</protein>
<organism evidence="1">
    <name type="scientific">Salix viminalis</name>
    <name type="common">Common osier</name>
    <name type="synonym">Basket willow</name>
    <dbReference type="NCBI Taxonomy" id="40686"/>
    <lineage>
        <taxon>Eukaryota</taxon>
        <taxon>Viridiplantae</taxon>
        <taxon>Streptophyta</taxon>
        <taxon>Embryophyta</taxon>
        <taxon>Tracheophyta</taxon>
        <taxon>Spermatophyta</taxon>
        <taxon>Magnoliopsida</taxon>
        <taxon>eudicotyledons</taxon>
        <taxon>Gunneridae</taxon>
        <taxon>Pentapetalae</taxon>
        <taxon>rosids</taxon>
        <taxon>fabids</taxon>
        <taxon>Malpighiales</taxon>
        <taxon>Salicaceae</taxon>
        <taxon>Saliceae</taxon>
        <taxon>Salix</taxon>
    </lineage>
</organism>
<proteinExistence type="predicted"/>
<gene>
    <name evidence="1" type="ORF">SVIM_LOCUS502111</name>
</gene>
<accession>A0A6N2NEF0</accession>
<name>A0A6N2NEF0_SALVM</name>
<sequence length="280" mass="30765">MGSRVPVQHCNLRSAGSFISTNSLHDLNTVDSRPSNIDSISADADHTLNADEDSDAVDCIHDSYSNSLPLHSVGVEEDHTSLENTGSSGGAYDILSIEGKFRRLTGRSEVAVSARDFKFYSPRHKFRRALSNIPGLTTLPTEDNSSTMTTAQGFRSVSEPQNEHQTPSKHHVQLLSHQPQFHPINQNHHQEVHQSQHATQFSQNHQCGPSSHMPEIAHAAQSPTIPQHMVYLQPLTGGHVGGRLHSMPTSPPKYCDECGALYLRETSKFCSECGTKRLGT</sequence>
<dbReference type="PANTHER" id="PTHR13555:SF36">
    <property type="entry name" value="ZINC FINGER C2HC DOMAIN-CONTAINING PROTEIN 1B"/>
    <property type="match status" value="1"/>
</dbReference>